<proteinExistence type="predicted"/>
<dbReference type="EMBL" id="WWVF01000073">
    <property type="protein sequence ID" value="MZS91126.1"/>
    <property type="molecule type" value="Genomic_DNA"/>
</dbReference>
<keyword evidence="2" id="KW-0812">Transmembrane</keyword>
<evidence type="ECO:0000256" key="1">
    <source>
        <dbReference type="ARBA" id="ARBA00023125"/>
    </source>
</evidence>
<dbReference type="AlphaFoldDB" id="A0A6L8XYK0"/>
<evidence type="ECO:0000259" key="3">
    <source>
        <dbReference type="PROSITE" id="PS50943"/>
    </source>
</evidence>
<keyword evidence="2" id="KW-0472">Membrane</keyword>
<gene>
    <name evidence="4" type="ORF">GT712_19315</name>
</gene>
<dbReference type="InterPro" id="IPR001387">
    <property type="entry name" value="Cro/C1-type_HTH"/>
</dbReference>
<dbReference type="CDD" id="cd00093">
    <property type="entry name" value="HTH_XRE"/>
    <property type="match status" value="1"/>
</dbReference>
<dbReference type="RefSeq" id="WP_161276679.1">
    <property type="nucleotide sequence ID" value="NZ_WWVD01000008.1"/>
</dbReference>
<keyword evidence="2" id="KW-1133">Transmembrane helix</keyword>
<dbReference type="GO" id="GO:0003677">
    <property type="term" value="F:DNA binding"/>
    <property type="evidence" value="ECO:0007669"/>
    <property type="project" value="UniProtKB-KW"/>
</dbReference>
<name>A0A6L8XYK0_9FIRM</name>
<dbReference type="PANTHER" id="PTHR46558:SF13">
    <property type="entry name" value="HTH-TYPE TRANSCRIPTIONAL REGULATOR IMMR"/>
    <property type="match status" value="1"/>
</dbReference>
<comment type="caution">
    <text evidence="4">The sequence shown here is derived from an EMBL/GenBank/DDBJ whole genome shotgun (WGS) entry which is preliminary data.</text>
</comment>
<dbReference type="PROSITE" id="PS50943">
    <property type="entry name" value="HTH_CROC1"/>
    <property type="match status" value="1"/>
</dbReference>
<feature type="transmembrane region" description="Helical" evidence="2">
    <location>
        <begin position="78"/>
        <end position="97"/>
    </location>
</feature>
<keyword evidence="1" id="KW-0238">DNA-binding</keyword>
<sequence>MNIADRIQYLRKQKGYSQEELADKVGVSRQAVSKWESEQSTPDLEKVIVMSELFEVTTDYILKGIEPVSTTNRKTVKALYLGSVLIFATIAGIWSFAANRFNYDEILMIILAGGVVGLGMALIVQVIGSIVSNKKQ</sequence>
<accession>A0A6L8XYK0</accession>
<reference evidence="4 5" key="1">
    <citation type="journal article" date="2019" name="Nat. Med.">
        <title>A library of human gut bacterial isolates paired with longitudinal multiomics data enables mechanistic microbiome research.</title>
        <authorList>
            <person name="Poyet M."/>
            <person name="Groussin M."/>
            <person name="Gibbons S.M."/>
            <person name="Avila-Pacheco J."/>
            <person name="Jiang X."/>
            <person name="Kearney S.M."/>
            <person name="Perrotta A.R."/>
            <person name="Berdy B."/>
            <person name="Zhao S."/>
            <person name="Lieberman T.D."/>
            <person name="Swanson P.K."/>
            <person name="Smith M."/>
            <person name="Roesemann S."/>
            <person name="Alexander J.E."/>
            <person name="Rich S.A."/>
            <person name="Livny J."/>
            <person name="Vlamakis H."/>
            <person name="Clish C."/>
            <person name="Bullock K."/>
            <person name="Deik A."/>
            <person name="Scott J."/>
            <person name="Pierce K.A."/>
            <person name="Xavier R.J."/>
            <person name="Alm E.J."/>
        </authorList>
    </citation>
    <scope>NUCLEOTIDE SEQUENCE [LARGE SCALE GENOMIC DNA]</scope>
    <source>
        <strain evidence="4 5">BIOML-A12</strain>
    </source>
</reference>
<dbReference type="Pfam" id="PF01381">
    <property type="entry name" value="HTH_3"/>
    <property type="match status" value="1"/>
</dbReference>
<dbReference type="PANTHER" id="PTHR46558">
    <property type="entry name" value="TRACRIPTIONAL REGULATORY PROTEIN-RELATED-RELATED"/>
    <property type="match status" value="1"/>
</dbReference>
<evidence type="ECO:0000313" key="5">
    <source>
        <dbReference type="Proteomes" id="UP000477156"/>
    </source>
</evidence>
<dbReference type="InterPro" id="IPR010982">
    <property type="entry name" value="Lambda_DNA-bd_dom_sf"/>
</dbReference>
<dbReference type="Proteomes" id="UP000477156">
    <property type="component" value="Unassembled WGS sequence"/>
</dbReference>
<dbReference type="Gene3D" id="1.10.260.40">
    <property type="entry name" value="lambda repressor-like DNA-binding domains"/>
    <property type="match status" value="1"/>
</dbReference>
<feature type="domain" description="HTH cro/C1-type" evidence="3">
    <location>
        <begin position="7"/>
        <end position="61"/>
    </location>
</feature>
<protein>
    <submittedName>
        <fullName evidence="4">Helix-turn-helix domain-containing protein</fullName>
    </submittedName>
</protein>
<evidence type="ECO:0000313" key="4">
    <source>
        <dbReference type="EMBL" id="MZS91126.1"/>
    </source>
</evidence>
<evidence type="ECO:0000256" key="2">
    <source>
        <dbReference type="SAM" id="Phobius"/>
    </source>
</evidence>
<organism evidence="4 5">
    <name type="scientific">Blautia wexlerae</name>
    <dbReference type="NCBI Taxonomy" id="418240"/>
    <lineage>
        <taxon>Bacteria</taxon>
        <taxon>Bacillati</taxon>
        <taxon>Bacillota</taxon>
        <taxon>Clostridia</taxon>
        <taxon>Lachnospirales</taxon>
        <taxon>Lachnospiraceae</taxon>
        <taxon>Blautia</taxon>
    </lineage>
</organism>
<dbReference type="SMART" id="SM00530">
    <property type="entry name" value="HTH_XRE"/>
    <property type="match status" value="1"/>
</dbReference>
<feature type="transmembrane region" description="Helical" evidence="2">
    <location>
        <begin position="109"/>
        <end position="131"/>
    </location>
</feature>
<dbReference type="SUPFAM" id="SSF47413">
    <property type="entry name" value="lambda repressor-like DNA-binding domains"/>
    <property type="match status" value="1"/>
</dbReference>